<keyword evidence="3" id="KW-1185">Reference proteome</keyword>
<dbReference type="EnsemblPlants" id="PNT65166">
    <property type="protein sequence ID" value="PNT65166"/>
    <property type="gene ID" value="BRADI_4g38012v3"/>
</dbReference>
<dbReference type="EnsemblPlants" id="KQJ91487">
    <property type="protein sequence ID" value="KQJ91487"/>
    <property type="gene ID" value="BRADI_4g38012v3"/>
</dbReference>
<dbReference type="EMBL" id="CM000883">
    <property type="protein sequence ID" value="KQJ91487.1"/>
    <property type="molecule type" value="Genomic_DNA"/>
</dbReference>
<gene>
    <name evidence="1" type="ORF">BRADI_4g38012v3</name>
</gene>
<dbReference type="EnsemblPlants" id="KQJ91488">
    <property type="protein sequence ID" value="KQJ91488"/>
    <property type="gene ID" value="BRADI_4g38012v3"/>
</dbReference>
<dbReference type="Gramene" id="KQJ91488">
    <property type="protein sequence ID" value="KQJ91488"/>
    <property type="gene ID" value="BRADI_4g38012v3"/>
</dbReference>
<evidence type="ECO:0000313" key="3">
    <source>
        <dbReference type="Proteomes" id="UP000008810"/>
    </source>
</evidence>
<dbReference type="Gramene" id="PNT65166">
    <property type="protein sequence ID" value="PNT65166"/>
    <property type="gene ID" value="BRADI_4g38012v3"/>
</dbReference>
<dbReference type="Gramene" id="KQJ91487">
    <property type="protein sequence ID" value="KQJ91487"/>
    <property type="gene ID" value="BRADI_4g38012v3"/>
</dbReference>
<dbReference type="EMBL" id="CM000883">
    <property type="protein sequence ID" value="PNT65166.1"/>
    <property type="molecule type" value="Genomic_DNA"/>
</dbReference>
<sequence>MSGLMIKQDITMASYVVWNIWKERNRGIFKGKSMSPFALSGLIREDRDPSAARKVYCTAELLVVISEVFVCFGFNLVL</sequence>
<dbReference type="Proteomes" id="UP000008810">
    <property type="component" value="Chromosome 4"/>
</dbReference>
<reference evidence="2" key="3">
    <citation type="submission" date="2018-08" db="UniProtKB">
        <authorList>
            <consortium name="EnsemblPlants"/>
        </authorList>
    </citation>
    <scope>IDENTIFICATION</scope>
    <source>
        <strain evidence="2">cv. Bd21</strain>
    </source>
</reference>
<reference evidence="1" key="2">
    <citation type="submission" date="2017-06" db="EMBL/GenBank/DDBJ databases">
        <title>WGS assembly of Brachypodium distachyon.</title>
        <authorList>
            <consortium name="The International Brachypodium Initiative"/>
            <person name="Lucas S."/>
            <person name="Harmon-Smith M."/>
            <person name="Lail K."/>
            <person name="Tice H."/>
            <person name="Grimwood J."/>
            <person name="Bruce D."/>
            <person name="Barry K."/>
            <person name="Shu S."/>
            <person name="Lindquist E."/>
            <person name="Wang M."/>
            <person name="Pitluck S."/>
            <person name="Vogel J.P."/>
            <person name="Garvin D.F."/>
            <person name="Mockler T.C."/>
            <person name="Schmutz J."/>
            <person name="Rokhsar D."/>
            <person name="Bevan M.W."/>
        </authorList>
    </citation>
    <scope>NUCLEOTIDE SEQUENCE</scope>
    <source>
        <strain evidence="1">Bd21</strain>
    </source>
</reference>
<protein>
    <submittedName>
        <fullName evidence="1 2">Uncharacterized protein</fullName>
    </submittedName>
</protein>
<name>A0A0Q3IZF7_BRADI</name>
<accession>A0A0Q3IZF7</accession>
<dbReference type="EMBL" id="CM000883">
    <property type="protein sequence ID" value="KQJ91488.1"/>
    <property type="molecule type" value="Genomic_DNA"/>
</dbReference>
<dbReference type="AlphaFoldDB" id="A0A0Q3IZF7"/>
<evidence type="ECO:0000313" key="1">
    <source>
        <dbReference type="EMBL" id="KQJ91488.1"/>
    </source>
</evidence>
<dbReference type="InParanoid" id="A0A0Q3IZF7"/>
<organism evidence="1">
    <name type="scientific">Brachypodium distachyon</name>
    <name type="common">Purple false brome</name>
    <name type="synonym">Trachynia distachya</name>
    <dbReference type="NCBI Taxonomy" id="15368"/>
    <lineage>
        <taxon>Eukaryota</taxon>
        <taxon>Viridiplantae</taxon>
        <taxon>Streptophyta</taxon>
        <taxon>Embryophyta</taxon>
        <taxon>Tracheophyta</taxon>
        <taxon>Spermatophyta</taxon>
        <taxon>Magnoliopsida</taxon>
        <taxon>Liliopsida</taxon>
        <taxon>Poales</taxon>
        <taxon>Poaceae</taxon>
        <taxon>BOP clade</taxon>
        <taxon>Pooideae</taxon>
        <taxon>Stipodae</taxon>
        <taxon>Brachypodieae</taxon>
        <taxon>Brachypodium</taxon>
    </lineage>
</organism>
<evidence type="ECO:0000313" key="2">
    <source>
        <dbReference type="EnsemblPlants" id="KQJ91487"/>
    </source>
</evidence>
<proteinExistence type="predicted"/>
<reference evidence="1 2" key="1">
    <citation type="journal article" date="2010" name="Nature">
        <title>Genome sequencing and analysis of the model grass Brachypodium distachyon.</title>
        <authorList>
            <consortium name="International Brachypodium Initiative"/>
        </authorList>
    </citation>
    <scope>NUCLEOTIDE SEQUENCE [LARGE SCALE GENOMIC DNA]</scope>
    <source>
        <strain evidence="1 2">Bd21</strain>
    </source>
</reference>